<dbReference type="EMBL" id="JASDAP010000001">
    <property type="protein sequence ID" value="KAK1906157.1"/>
    <property type="molecule type" value="Genomic_DNA"/>
</dbReference>
<dbReference type="Proteomes" id="UP001228049">
    <property type="component" value="Unassembled WGS sequence"/>
</dbReference>
<name>A0AAD9FKG9_DISEL</name>
<sequence>MSEDDKLPHMHNVTLREAQTIFFDNIRTVIFDEHELRSLQSLLRDYSSIVSRYGFPTSGVKSSYIKDILTREFKDKIGSHSRPQRNQSDLVYDTSGSVHMSKQRSPLLVSAVSNWCKMWLRGSEMMSSPSNSSHGLHESRS</sequence>
<evidence type="ECO:0000313" key="1">
    <source>
        <dbReference type="EMBL" id="KAK1906157.1"/>
    </source>
</evidence>
<accession>A0AAD9FKG9</accession>
<evidence type="ECO:0000313" key="2">
    <source>
        <dbReference type="Proteomes" id="UP001228049"/>
    </source>
</evidence>
<keyword evidence="2" id="KW-1185">Reference proteome</keyword>
<gene>
    <name evidence="1" type="ORF">KUDE01_008559</name>
</gene>
<proteinExistence type="predicted"/>
<dbReference type="AlphaFoldDB" id="A0AAD9FKG9"/>
<protein>
    <submittedName>
        <fullName evidence="1">Multidrug resistance protein NorM</fullName>
    </submittedName>
</protein>
<reference evidence="1" key="1">
    <citation type="submission" date="2023-04" db="EMBL/GenBank/DDBJ databases">
        <title>Chromosome-level genome of Chaenocephalus aceratus.</title>
        <authorList>
            <person name="Park H."/>
        </authorList>
    </citation>
    <scope>NUCLEOTIDE SEQUENCE</scope>
    <source>
        <strain evidence="1">DE</strain>
        <tissue evidence="1">Muscle</tissue>
    </source>
</reference>
<organism evidence="1 2">
    <name type="scientific">Dissostichus eleginoides</name>
    <name type="common">Patagonian toothfish</name>
    <name type="synonym">Dissostichus amissus</name>
    <dbReference type="NCBI Taxonomy" id="100907"/>
    <lineage>
        <taxon>Eukaryota</taxon>
        <taxon>Metazoa</taxon>
        <taxon>Chordata</taxon>
        <taxon>Craniata</taxon>
        <taxon>Vertebrata</taxon>
        <taxon>Euteleostomi</taxon>
        <taxon>Actinopterygii</taxon>
        <taxon>Neopterygii</taxon>
        <taxon>Teleostei</taxon>
        <taxon>Neoteleostei</taxon>
        <taxon>Acanthomorphata</taxon>
        <taxon>Eupercaria</taxon>
        <taxon>Perciformes</taxon>
        <taxon>Notothenioidei</taxon>
        <taxon>Nototheniidae</taxon>
        <taxon>Dissostichus</taxon>
    </lineage>
</organism>
<comment type="caution">
    <text evidence="1">The sequence shown here is derived from an EMBL/GenBank/DDBJ whole genome shotgun (WGS) entry which is preliminary data.</text>
</comment>